<protein>
    <recommendedName>
        <fullName evidence="1">Lon N-terminal domain-containing protein</fullName>
    </recommendedName>
</protein>
<dbReference type="SUPFAM" id="SSF88697">
    <property type="entry name" value="PUA domain-like"/>
    <property type="match status" value="1"/>
</dbReference>
<dbReference type="AlphaFoldDB" id="A0AAX6FM42"/>
<evidence type="ECO:0000313" key="2">
    <source>
        <dbReference type="EMBL" id="KAJ6817343.1"/>
    </source>
</evidence>
<dbReference type="PANTHER" id="PTHR46732:SF5">
    <property type="entry name" value="ATP-DEPENDENT PROTEASE LA (LON) DOMAIN PROTEIN"/>
    <property type="match status" value="1"/>
</dbReference>
<gene>
    <name evidence="2" type="ORF">M6B38_412365</name>
</gene>
<keyword evidence="3" id="KW-1185">Reference proteome</keyword>
<name>A0AAX6FM42_IRIPA</name>
<feature type="domain" description="Lon N-terminal" evidence="1">
    <location>
        <begin position="70"/>
        <end position="296"/>
    </location>
</feature>
<dbReference type="PROSITE" id="PS51787">
    <property type="entry name" value="LON_N"/>
    <property type="match status" value="1"/>
</dbReference>
<dbReference type="SMART" id="SM00464">
    <property type="entry name" value="LON"/>
    <property type="match status" value="1"/>
</dbReference>
<comment type="caution">
    <text evidence="2">The sequence shown here is derived from an EMBL/GenBank/DDBJ whole genome shotgun (WGS) entry which is preliminary data.</text>
</comment>
<dbReference type="Proteomes" id="UP001140949">
    <property type="component" value="Unassembled WGS sequence"/>
</dbReference>
<dbReference type="Gene3D" id="2.30.130.40">
    <property type="entry name" value="LON domain-like"/>
    <property type="match status" value="1"/>
</dbReference>
<dbReference type="InterPro" id="IPR003111">
    <property type="entry name" value="Lon_prtase_N"/>
</dbReference>
<dbReference type="InterPro" id="IPR015947">
    <property type="entry name" value="PUA-like_sf"/>
</dbReference>
<dbReference type="InterPro" id="IPR046336">
    <property type="entry name" value="Lon_prtase_N_sf"/>
</dbReference>
<sequence>MSIATSILSSSSSSSLHHHRSFLSPTNPNINPNFRFRYSPTHRSNFRSLGVSRRRKCSASASSSVNSFDLPLLPFPPDEVLVPSEYKTLHLYEARFLALLEESLSKQKSFVHFVLQPIIADISSSGESFAAKYACLALIENIERLEIGALVSIRGIGRVSIVDLMQMEPYLRGAVIPIQDDISASESEINLKLVELRESLYDLHNLQIKLKASKDELLQTRIKNSLTWAEREVSAVIDQTFIPEVAERLSFAAFQPVSGCSQSELLSLQREKLRAMDSRDTLERVEIGIKFVKQNIGIVAAKLAIQSVGM</sequence>
<dbReference type="EMBL" id="JANAVB010027997">
    <property type="protein sequence ID" value="KAJ6817343.1"/>
    <property type="molecule type" value="Genomic_DNA"/>
</dbReference>
<evidence type="ECO:0000313" key="3">
    <source>
        <dbReference type="Proteomes" id="UP001140949"/>
    </source>
</evidence>
<organism evidence="2 3">
    <name type="scientific">Iris pallida</name>
    <name type="common">Sweet iris</name>
    <dbReference type="NCBI Taxonomy" id="29817"/>
    <lineage>
        <taxon>Eukaryota</taxon>
        <taxon>Viridiplantae</taxon>
        <taxon>Streptophyta</taxon>
        <taxon>Embryophyta</taxon>
        <taxon>Tracheophyta</taxon>
        <taxon>Spermatophyta</taxon>
        <taxon>Magnoliopsida</taxon>
        <taxon>Liliopsida</taxon>
        <taxon>Asparagales</taxon>
        <taxon>Iridaceae</taxon>
        <taxon>Iridoideae</taxon>
        <taxon>Irideae</taxon>
        <taxon>Iris</taxon>
    </lineage>
</organism>
<dbReference type="Pfam" id="PF02190">
    <property type="entry name" value="LON_substr_bdg"/>
    <property type="match status" value="1"/>
</dbReference>
<dbReference type="PANTHER" id="PTHR46732">
    <property type="entry name" value="ATP-DEPENDENT PROTEASE LA (LON) DOMAIN PROTEIN"/>
    <property type="match status" value="1"/>
</dbReference>
<reference evidence="2" key="2">
    <citation type="submission" date="2023-04" db="EMBL/GenBank/DDBJ databases">
        <authorList>
            <person name="Bruccoleri R.E."/>
            <person name="Oakeley E.J."/>
            <person name="Faust A.-M."/>
            <person name="Dessus-Babus S."/>
            <person name="Altorfer M."/>
            <person name="Burckhardt D."/>
            <person name="Oertli M."/>
            <person name="Naumann U."/>
            <person name="Petersen F."/>
            <person name="Wong J."/>
        </authorList>
    </citation>
    <scope>NUCLEOTIDE SEQUENCE</scope>
    <source>
        <strain evidence="2">GSM-AAB239-AS_SAM_17_03QT</strain>
        <tissue evidence="2">Leaf</tissue>
    </source>
</reference>
<accession>A0AAX6FM42</accession>
<proteinExistence type="predicted"/>
<reference evidence="2" key="1">
    <citation type="journal article" date="2023" name="GigaByte">
        <title>Genome assembly of the bearded iris, Iris pallida Lam.</title>
        <authorList>
            <person name="Bruccoleri R.E."/>
            <person name="Oakeley E.J."/>
            <person name="Faust A.M.E."/>
            <person name="Altorfer M."/>
            <person name="Dessus-Babus S."/>
            <person name="Burckhardt D."/>
            <person name="Oertli M."/>
            <person name="Naumann U."/>
            <person name="Petersen F."/>
            <person name="Wong J."/>
        </authorList>
    </citation>
    <scope>NUCLEOTIDE SEQUENCE</scope>
    <source>
        <strain evidence="2">GSM-AAB239-AS_SAM_17_03QT</strain>
    </source>
</reference>
<evidence type="ECO:0000259" key="1">
    <source>
        <dbReference type="PROSITE" id="PS51787"/>
    </source>
</evidence>